<dbReference type="PANTHER" id="PTHR21621">
    <property type="entry name" value="RIBOSOMAL PROTEIN S6 MODIFICATION PROTEIN"/>
    <property type="match status" value="1"/>
</dbReference>
<dbReference type="SUPFAM" id="SSF56059">
    <property type="entry name" value="Glutathione synthetase ATP-binding domain-like"/>
    <property type="match status" value="1"/>
</dbReference>
<gene>
    <name evidence="1" type="ORF">ACFFHM_05925</name>
</gene>
<keyword evidence="2" id="KW-1185">Reference proteome</keyword>
<organism evidence="1 2">
    <name type="scientific">Halalkalibacter kiskunsagensis</name>
    <dbReference type="NCBI Taxonomy" id="1548599"/>
    <lineage>
        <taxon>Bacteria</taxon>
        <taxon>Bacillati</taxon>
        <taxon>Bacillota</taxon>
        <taxon>Bacilli</taxon>
        <taxon>Bacillales</taxon>
        <taxon>Bacillaceae</taxon>
        <taxon>Halalkalibacter</taxon>
    </lineage>
</organism>
<proteinExistence type="predicted"/>
<dbReference type="Proteomes" id="UP001589838">
    <property type="component" value="Unassembled WGS sequence"/>
</dbReference>
<dbReference type="PANTHER" id="PTHR21621:SF0">
    <property type="entry name" value="BETA-CITRYLGLUTAMATE SYNTHASE B-RELATED"/>
    <property type="match status" value="1"/>
</dbReference>
<name>A0ABV6K9T4_9BACI</name>
<dbReference type="InterPro" id="IPR013815">
    <property type="entry name" value="ATP_grasp_subdomain_1"/>
</dbReference>
<protein>
    <submittedName>
        <fullName evidence="1">YheC/YheD family protein</fullName>
    </submittedName>
</protein>
<evidence type="ECO:0000313" key="2">
    <source>
        <dbReference type="Proteomes" id="UP001589838"/>
    </source>
</evidence>
<reference evidence="1 2" key="1">
    <citation type="submission" date="2024-09" db="EMBL/GenBank/DDBJ databases">
        <authorList>
            <person name="Sun Q."/>
            <person name="Mori K."/>
        </authorList>
    </citation>
    <scope>NUCLEOTIDE SEQUENCE [LARGE SCALE GENOMIC DNA]</scope>
    <source>
        <strain evidence="1 2">NCAIM B.02610</strain>
    </source>
</reference>
<dbReference type="Gene3D" id="3.30.1490.20">
    <property type="entry name" value="ATP-grasp fold, A domain"/>
    <property type="match status" value="1"/>
</dbReference>
<evidence type="ECO:0000313" key="1">
    <source>
        <dbReference type="EMBL" id="MFC0470070.1"/>
    </source>
</evidence>
<dbReference type="RefSeq" id="WP_335961341.1">
    <property type="nucleotide sequence ID" value="NZ_JAXBLX010000016.1"/>
</dbReference>
<dbReference type="InterPro" id="IPR026838">
    <property type="entry name" value="YheC/D"/>
</dbReference>
<accession>A0ABV6K9T4</accession>
<dbReference type="EMBL" id="JBHLUX010000017">
    <property type="protein sequence ID" value="MFC0470070.1"/>
    <property type="molecule type" value="Genomic_DNA"/>
</dbReference>
<sequence>MVTVGMLSHRKDPRTVFKSYAYAAAAKMEGVDFYFFSPGRVFFHDQSIEGWIYEKGQWLQKRMPFPDVIYNSSPPITDKQEEIVERLSAIIPFTSHSLGDKLDVYQKIKKAKVFAQYVIPFIEITKPKEVSEFLNSHREMVLKPLTGHKGQGILFVRTLGESISVHQDKSTTLMKIEEFELFIKQLIRDHIYLAQAFVESKTKDGLSTHLRLHVQKDGEGNWKLTSIFPCIARQGIIANLNNGGYTMLLEHFLKREFDDDYYNMKRYLEQFSIQFTNHFDSLYHHKLDELGIDVGLDKNHKIWIFEVNWRPGTPPTFSLELDVAKQMIRYARYLAEKS</sequence>
<dbReference type="Pfam" id="PF14398">
    <property type="entry name" value="ATPgrasp_YheCD"/>
    <property type="match status" value="1"/>
</dbReference>
<comment type="caution">
    <text evidence="1">The sequence shown here is derived from an EMBL/GenBank/DDBJ whole genome shotgun (WGS) entry which is preliminary data.</text>
</comment>